<protein>
    <submittedName>
        <fullName evidence="2">Uncharacterized protein</fullName>
    </submittedName>
</protein>
<evidence type="ECO:0000256" key="1">
    <source>
        <dbReference type="SAM" id="MobiDB-lite"/>
    </source>
</evidence>
<organism evidence="2 3">
    <name type="scientific">Rickenella mellea</name>
    <dbReference type="NCBI Taxonomy" id="50990"/>
    <lineage>
        <taxon>Eukaryota</taxon>
        <taxon>Fungi</taxon>
        <taxon>Dikarya</taxon>
        <taxon>Basidiomycota</taxon>
        <taxon>Agaricomycotina</taxon>
        <taxon>Agaricomycetes</taxon>
        <taxon>Hymenochaetales</taxon>
        <taxon>Rickenellaceae</taxon>
        <taxon>Rickenella</taxon>
    </lineage>
</organism>
<evidence type="ECO:0000313" key="2">
    <source>
        <dbReference type="EMBL" id="TDL26588.1"/>
    </source>
</evidence>
<dbReference type="VEuPathDB" id="FungiDB:BD410DRAFT_526778"/>
<name>A0A4Y7QHA5_9AGAM</name>
<feature type="compositionally biased region" description="Pro residues" evidence="1">
    <location>
        <begin position="390"/>
        <end position="400"/>
    </location>
</feature>
<dbReference type="STRING" id="50990.A0A4Y7QHA5"/>
<dbReference type="AlphaFoldDB" id="A0A4Y7QHA5"/>
<dbReference type="OrthoDB" id="3204217at2759"/>
<proteinExistence type="predicted"/>
<feature type="compositionally biased region" description="Basic residues" evidence="1">
    <location>
        <begin position="1"/>
        <end position="10"/>
    </location>
</feature>
<keyword evidence="3" id="KW-1185">Reference proteome</keyword>
<feature type="region of interest" description="Disordered" evidence="1">
    <location>
        <begin position="380"/>
        <end position="420"/>
    </location>
</feature>
<dbReference type="EMBL" id="ML170161">
    <property type="protein sequence ID" value="TDL26588.1"/>
    <property type="molecule type" value="Genomic_DNA"/>
</dbReference>
<gene>
    <name evidence="2" type="ORF">BD410DRAFT_526778</name>
</gene>
<dbReference type="Proteomes" id="UP000294933">
    <property type="component" value="Unassembled WGS sequence"/>
</dbReference>
<accession>A0A4Y7QHA5</accession>
<sequence length="595" mass="64770">MAHKRPRAVCKSRPTPNGEDNTLLRPPTLFDSDTDDDSESRSSHSSTKRLRATYKQNGDDIVDYGFGCGYELSEPAPCGVHSQPQPPISPPLTTQQLEKTTCDREDWEDLKELFARAVASYDKDDAHEALPLLRGVIHECTRFLHYYSDPSIVFTERPRRVSKSMSPETLTPPEERFRRDWDCEMASSPPSRPPSRSRKNGHRQRTDLLTAFHTIYGTSLLYIGNIVSGSPSLSLSPSPAHPDAPQESAISYYLAALDVFEAGENLPSKLDAQYGFSSDAQSKEDWRMAIAWGRALVKVAEAKVMGRALPEAPVWPADSAFLPRSGRAGAGGSEMGEKSVNDVLVLAMDQFSRGMLHMPRPAHSAMDAINATPFTTPGITSPLPAYLSPTPSPPASPPLNPRTSTSISANGTGRKRRTTNIPFSRPKELYTIATSVLGVAEKLSKRGSAREREYWAAWADGVLMQVKGAVVQMQMQAGGLGFQEGVGMNGVGVNGAEGGEGGEGSMEEEEEEWKRKVCIARGRCWLVVGCARAELVEGILEEGGGGKLETEEAEEAREAFRQAISFLERATQPIACMHSSPSPSPSRAEVHSLGV</sequence>
<reference evidence="2 3" key="1">
    <citation type="submission" date="2018-06" db="EMBL/GenBank/DDBJ databases">
        <title>A transcriptomic atlas of mushroom development highlights an independent origin of complex multicellularity.</title>
        <authorList>
            <consortium name="DOE Joint Genome Institute"/>
            <person name="Krizsan K."/>
            <person name="Almasi E."/>
            <person name="Merenyi Z."/>
            <person name="Sahu N."/>
            <person name="Viragh M."/>
            <person name="Koszo T."/>
            <person name="Mondo S."/>
            <person name="Kiss B."/>
            <person name="Balint B."/>
            <person name="Kues U."/>
            <person name="Barry K."/>
            <person name="Hegedus J.C."/>
            <person name="Henrissat B."/>
            <person name="Johnson J."/>
            <person name="Lipzen A."/>
            <person name="Ohm R."/>
            <person name="Nagy I."/>
            <person name="Pangilinan J."/>
            <person name="Yan J."/>
            <person name="Xiong Y."/>
            <person name="Grigoriev I.V."/>
            <person name="Hibbett D.S."/>
            <person name="Nagy L.G."/>
        </authorList>
    </citation>
    <scope>NUCLEOTIDE SEQUENCE [LARGE SCALE GENOMIC DNA]</scope>
    <source>
        <strain evidence="2 3">SZMC22713</strain>
    </source>
</reference>
<feature type="compositionally biased region" description="Low complexity" evidence="1">
    <location>
        <begin position="380"/>
        <end position="389"/>
    </location>
</feature>
<feature type="compositionally biased region" description="Basic and acidic residues" evidence="1">
    <location>
        <begin position="173"/>
        <end position="182"/>
    </location>
</feature>
<feature type="region of interest" description="Disordered" evidence="1">
    <location>
        <begin position="1"/>
        <end position="52"/>
    </location>
</feature>
<evidence type="ECO:0000313" key="3">
    <source>
        <dbReference type="Proteomes" id="UP000294933"/>
    </source>
</evidence>
<feature type="region of interest" description="Disordered" evidence="1">
    <location>
        <begin position="159"/>
        <end position="203"/>
    </location>
</feature>